<evidence type="ECO:0000313" key="3">
    <source>
        <dbReference type="Proteomes" id="UP001160148"/>
    </source>
</evidence>
<organism evidence="2 3">
    <name type="scientific">Macrosiphum euphorbiae</name>
    <name type="common">potato aphid</name>
    <dbReference type="NCBI Taxonomy" id="13131"/>
    <lineage>
        <taxon>Eukaryota</taxon>
        <taxon>Metazoa</taxon>
        <taxon>Ecdysozoa</taxon>
        <taxon>Arthropoda</taxon>
        <taxon>Hexapoda</taxon>
        <taxon>Insecta</taxon>
        <taxon>Pterygota</taxon>
        <taxon>Neoptera</taxon>
        <taxon>Paraneoptera</taxon>
        <taxon>Hemiptera</taxon>
        <taxon>Sternorrhyncha</taxon>
        <taxon>Aphidomorpha</taxon>
        <taxon>Aphidoidea</taxon>
        <taxon>Aphididae</taxon>
        <taxon>Macrosiphini</taxon>
        <taxon>Macrosiphum</taxon>
    </lineage>
</organism>
<keyword evidence="3" id="KW-1185">Reference proteome</keyword>
<accession>A0AAV0WIT5</accession>
<dbReference type="EMBL" id="CARXXK010000002">
    <property type="protein sequence ID" value="CAI6355688.1"/>
    <property type="molecule type" value="Genomic_DNA"/>
</dbReference>
<evidence type="ECO:0000313" key="2">
    <source>
        <dbReference type="EMBL" id="CAI6355688.1"/>
    </source>
</evidence>
<dbReference type="Proteomes" id="UP001160148">
    <property type="component" value="Unassembled WGS sequence"/>
</dbReference>
<reference evidence="2 3" key="1">
    <citation type="submission" date="2023-01" db="EMBL/GenBank/DDBJ databases">
        <authorList>
            <person name="Whitehead M."/>
        </authorList>
    </citation>
    <scope>NUCLEOTIDE SEQUENCE [LARGE SCALE GENOMIC DNA]</scope>
</reference>
<sequence length="99" mass="11247">MKRFLVTPGHLKSTAVSTVSVSETDDPGSSARTSTSDNNKQLNLTIFDISVTSDKTAVQPVVSFLRTLISLKQRSFQRSWYNKYLWLEYSIKMNAVFCY</sequence>
<evidence type="ECO:0000256" key="1">
    <source>
        <dbReference type="SAM" id="MobiDB-lite"/>
    </source>
</evidence>
<name>A0AAV0WIT5_9HEMI</name>
<protein>
    <submittedName>
        <fullName evidence="2">Uncharacterized protein</fullName>
    </submittedName>
</protein>
<comment type="caution">
    <text evidence="2">The sequence shown here is derived from an EMBL/GenBank/DDBJ whole genome shotgun (WGS) entry which is preliminary data.</text>
</comment>
<gene>
    <name evidence="2" type="ORF">MEUPH1_LOCUS11512</name>
</gene>
<feature type="region of interest" description="Disordered" evidence="1">
    <location>
        <begin position="17"/>
        <end position="37"/>
    </location>
</feature>
<dbReference type="AlphaFoldDB" id="A0AAV0WIT5"/>
<proteinExistence type="predicted"/>